<feature type="domain" description="ABC transmembrane type-1" evidence="9">
    <location>
        <begin position="74"/>
        <end position="280"/>
    </location>
</feature>
<accession>D7CTB3</accession>
<reference evidence="11" key="1">
    <citation type="submission" date="2010-05" db="EMBL/GenBank/DDBJ databases">
        <title>The complete genome of Truepera radiovictris DSM 17093.</title>
        <authorList>
            <consortium name="US DOE Joint Genome Institute (JGI-PGF)"/>
            <person name="Lucas S."/>
            <person name="Copeland A."/>
            <person name="Lapidus A."/>
            <person name="Glavina del Rio T."/>
            <person name="Dalin E."/>
            <person name="Tice H."/>
            <person name="Bruce D."/>
            <person name="Goodwin L."/>
            <person name="Pitluck S."/>
            <person name="Kyrpides N."/>
            <person name="Mavromatis K."/>
            <person name="Ovchinnikova G."/>
            <person name="Munk A.C."/>
            <person name="Detter J.C."/>
            <person name="Han C."/>
            <person name="Tapia R."/>
            <person name="Land M."/>
            <person name="Hauser L."/>
            <person name="Markowitz V."/>
            <person name="Cheng J.-F."/>
            <person name="Hugenholtz P."/>
            <person name="Woyke T."/>
            <person name="Wu D."/>
            <person name="Tindall B."/>
            <person name="Pomrenke H.G."/>
            <person name="Brambilla E."/>
            <person name="Klenk H.-P."/>
            <person name="Eisen J.A."/>
        </authorList>
    </citation>
    <scope>NUCLEOTIDE SEQUENCE [LARGE SCALE GENOMIC DNA]</scope>
    <source>
        <strain evidence="11">DSM 17093 / CIP 108686 / LMG 22925 / RQ-24</strain>
    </source>
</reference>
<dbReference type="eggNOG" id="COG1176">
    <property type="taxonomic scope" value="Bacteria"/>
</dbReference>
<comment type="similarity">
    <text evidence="2">Belongs to the binding-protein-dependent transport system permease family. CysTW subfamily.</text>
</comment>
<dbReference type="Gene3D" id="1.10.3720.10">
    <property type="entry name" value="MetI-like"/>
    <property type="match status" value="1"/>
</dbReference>
<reference evidence="10 11" key="2">
    <citation type="journal article" date="2011" name="Stand. Genomic Sci.">
        <title>Complete genome sequence of Truepera radiovictrix type strain (RQ-24).</title>
        <authorList>
            <person name="Ivanova N."/>
            <person name="Rohde C."/>
            <person name="Munk C."/>
            <person name="Nolan M."/>
            <person name="Lucas S."/>
            <person name="Del Rio T.G."/>
            <person name="Tice H."/>
            <person name="Deshpande S."/>
            <person name="Cheng J.F."/>
            <person name="Tapia R."/>
            <person name="Han C."/>
            <person name="Goodwin L."/>
            <person name="Pitluck S."/>
            <person name="Liolios K."/>
            <person name="Mavromatis K."/>
            <person name="Mikhailova N."/>
            <person name="Pati A."/>
            <person name="Chen A."/>
            <person name="Palaniappan K."/>
            <person name="Land M."/>
            <person name="Hauser L."/>
            <person name="Chang Y.J."/>
            <person name="Jeffries C.D."/>
            <person name="Brambilla E."/>
            <person name="Rohde M."/>
            <person name="Goker M."/>
            <person name="Tindall B.J."/>
            <person name="Woyke T."/>
            <person name="Bristow J."/>
            <person name="Eisen J.A."/>
            <person name="Markowitz V."/>
            <person name="Hugenholtz P."/>
            <person name="Kyrpides N.C."/>
            <person name="Klenk H.P."/>
            <person name="Lapidus A."/>
        </authorList>
    </citation>
    <scope>NUCLEOTIDE SEQUENCE [LARGE SCALE GENOMIC DNA]</scope>
    <source>
        <strain evidence="11">DSM 17093 / CIP 108686 / LMG 22925 / RQ-24</strain>
    </source>
</reference>
<dbReference type="Pfam" id="PF00528">
    <property type="entry name" value="BPD_transp_1"/>
    <property type="match status" value="1"/>
</dbReference>
<keyword evidence="4" id="KW-1003">Cell membrane</keyword>
<dbReference type="CDD" id="cd06261">
    <property type="entry name" value="TM_PBP2"/>
    <property type="match status" value="1"/>
</dbReference>
<dbReference type="SUPFAM" id="SSF161098">
    <property type="entry name" value="MetI-like"/>
    <property type="match status" value="1"/>
</dbReference>
<evidence type="ECO:0000256" key="3">
    <source>
        <dbReference type="ARBA" id="ARBA00022448"/>
    </source>
</evidence>
<dbReference type="HOGENOM" id="CLU_016047_18_3_0"/>
<dbReference type="GO" id="GO:0055085">
    <property type="term" value="P:transmembrane transport"/>
    <property type="evidence" value="ECO:0007669"/>
    <property type="project" value="InterPro"/>
</dbReference>
<dbReference type="PANTHER" id="PTHR42929">
    <property type="entry name" value="INNER MEMBRANE ABC TRANSPORTER PERMEASE PROTEIN YDCU-RELATED-RELATED"/>
    <property type="match status" value="1"/>
</dbReference>
<evidence type="ECO:0000256" key="1">
    <source>
        <dbReference type="ARBA" id="ARBA00004651"/>
    </source>
</evidence>
<feature type="transmembrane region" description="Helical" evidence="8">
    <location>
        <begin position="7"/>
        <end position="34"/>
    </location>
</feature>
<dbReference type="EMBL" id="CP002049">
    <property type="protein sequence ID" value="ADI15576.1"/>
    <property type="molecule type" value="Genomic_DNA"/>
</dbReference>
<dbReference type="KEGG" id="tra:Trad_2468"/>
<evidence type="ECO:0000313" key="10">
    <source>
        <dbReference type="EMBL" id="ADI15576.1"/>
    </source>
</evidence>
<evidence type="ECO:0000259" key="9">
    <source>
        <dbReference type="PROSITE" id="PS50928"/>
    </source>
</evidence>
<keyword evidence="7 8" id="KW-0472">Membrane</keyword>
<feature type="transmembrane region" description="Helical" evidence="8">
    <location>
        <begin position="209"/>
        <end position="232"/>
    </location>
</feature>
<evidence type="ECO:0000313" key="11">
    <source>
        <dbReference type="Proteomes" id="UP000000379"/>
    </source>
</evidence>
<keyword evidence="5 8" id="KW-0812">Transmembrane</keyword>
<evidence type="ECO:0000256" key="2">
    <source>
        <dbReference type="ARBA" id="ARBA00007069"/>
    </source>
</evidence>
<evidence type="ECO:0000256" key="7">
    <source>
        <dbReference type="ARBA" id="ARBA00023136"/>
    </source>
</evidence>
<dbReference type="PROSITE" id="PS50928">
    <property type="entry name" value="ABC_TM1"/>
    <property type="match status" value="1"/>
</dbReference>
<protein>
    <submittedName>
        <fullName evidence="10">Binding-protein-dependent transport systems inner membrane component</fullName>
    </submittedName>
</protein>
<feature type="transmembrane region" description="Helical" evidence="8">
    <location>
        <begin position="261"/>
        <end position="281"/>
    </location>
</feature>
<gene>
    <name evidence="10" type="ordered locus">Trad_2468</name>
</gene>
<comment type="subcellular location">
    <subcellularLocation>
        <location evidence="1 8">Cell membrane</location>
        <topology evidence="1 8">Multi-pass membrane protein</topology>
    </subcellularLocation>
</comment>
<feature type="transmembrane region" description="Helical" evidence="8">
    <location>
        <begin position="73"/>
        <end position="97"/>
    </location>
</feature>
<dbReference type="STRING" id="649638.Trad_2468"/>
<keyword evidence="3 8" id="KW-0813">Transport</keyword>
<evidence type="ECO:0000256" key="6">
    <source>
        <dbReference type="ARBA" id="ARBA00022989"/>
    </source>
</evidence>
<evidence type="ECO:0000256" key="8">
    <source>
        <dbReference type="RuleBase" id="RU363032"/>
    </source>
</evidence>
<feature type="transmembrane region" description="Helical" evidence="8">
    <location>
        <begin position="153"/>
        <end position="180"/>
    </location>
</feature>
<feature type="transmembrane region" description="Helical" evidence="8">
    <location>
        <begin position="109"/>
        <end position="133"/>
    </location>
</feature>
<evidence type="ECO:0000256" key="4">
    <source>
        <dbReference type="ARBA" id="ARBA00022475"/>
    </source>
</evidence>
<dbReference type="RefSeq" id="WP_013178938.1">
    <property type="nucleotide sequence ID" value="NC_014221.1"/>
</dbReference>
<dbReference type="InterPro" id="IPR035906">
    <property type="entry name" value="MetI-like_sf"/>
</dbReference>
<proteinExistence type="inferred from homology"/>
<dbReference type="Proteomes" id="UP000000379">
    <property type="component" value="Chromosome"/>
</dbReference>
<keyword evidence="11" id="KW-1185">Reference proteome</keyword>
<dbReference type="AlphaFoldDB" id="D7CTB3"/>
<dbReference type="InterPro" id="IPR000515">
    <property type="entry name" value="MetI-like"/>
</dbReference>
<keyword evidence="6 8" id="KW-1133">Transmembrane helix</keyword>
<name>D7CTB3_TRURR</name>
<evidence type="ECO:0000256" key="5">
    <source>
        <dbReference type="ARBA" id="ARBA00022692"/>
    </source>
</evidence>
<sequence>MTPLVRLLGLAPALLLLGALMVAPLGIIVAYSFMAPDPYGGVLPQLSTDAYVRLLYERDFDDTLFFSPVVLRIFGRSLALALATTLLSLGCALPVAYTIARQPPARRSALLLLVTIPFWTNLLIRTYCWILILRDTGLVNTLLLRLGLIEAPLTLLYTNGAVLLGLVYAYLPFMVLPLYATLERLDTRLLEAAHDLYAGRWQVFRRVTLPLALPGLVAGSVLVFVPSLGAFVTPQLLGGGKNLMLGSLIQMQFAASRNWPFGAALALLLLAFVLLALLLYARAQSRAAGPRAEEALS</sequence>
<dbReference type="PANTHER" id="PTHR42929:SF1">
    <property type="entry name" value="INNER MEMBRANE ABC TRANSPORTER PERMEASE PROTEIN YDCU-RELATED"/>
    <property type="match status" value="1"/>
</dbReference>
<dbReference type="GO" id="GO:0005886">
    <property type="term" value="C:plasma membrane"/>
    <property type="evidence" value="ECO:0007669"/>
    <property type="project" value="UniProtKB-SubCell"/>
</dbReference>
<organism evidence="10 11">
    <name type="scientific">Truepera radiovictrix (strain DSM 17093 / CIP 108686 / LMG 22925 / RQ-24)</name>
    <dbReference type="NCBI Taxonomy" id="649638"/>
    <lineage>
        <taxon>Bacteria</taxon>
        <taxon>Thermotogati</taxon>
        <taxon>Deinococcota</taxon>
        <taxon>Deinococci</taxon>
        <taxon>Trueperales</taxon>
        <taxon>Trueperaceae</taxon>
        <taxon>Truepera</taxon>
    </lineage>
</organism>